<comment type="caution">
    <text evidence="11">The sequence shown here is derived from an EMBL/GenBank/DDBJ whole genome shotgun (WGS) entry which is preliminary data.</text>
</comment>
<evidence type="ECO:0000256" key="3">
    <source>
        <dbReference type="ARBA" id="ARBA00022679"/>
    </source>
</evidence>
<dbReference type="Pfam" id="PF00069">
    <property type="entry name" value="Pkinase"/>
    <property type="match status" value="2"/>
</dbReference>
<keyword evidence="6 9" id="KW-0067">ATP-binding</keyword>
<accession>A0A9P5NPU5</accession>
<organism evidence="11 12">
    <name type="scientific">Gymnopilus junonius</name>
    <name type="common">Spectacular rustgill mushroom</name>
    <name type="synonym">Gymnopilus spectabilis subsp. junonius</name>
    <dbReference type="NCBI Taxonomy" id="109634"/>
    <lineage>
        <taxon>Eukaryota</taxon>
        <taxon>Fungi</taxon>
        <taxon>Dikarya</taxon>
        <taxon>Basidiomycota</taxon>
        <taxon>Agaricomycotina</taxon>
        <taxon>Agaricomycetes</taxon>
        <taxon>Agaricomycetidae</taxon>
        <taxon>Agaricales</taxon>
        <taxon>Agaricineae</taxon>
        <taxon>Hymenogastraceae</taxon>
        <taxon>Gymnopilus</taxon>
    </lineage>
</organism>
<dbReference type="SMART" id="SM00220">
    <property type="entry name" value="S_TKc"/>
    <property type="match status" value="1"/>
</dbReference>
<dbReference type="GO" id="GO:0005634">
    <property type="term" value="C:nucleus"/>
    <property type="evidence" value="ECO:0007669"/>
    <property type="project" value="TreeGrafter"/>
</dbReference>
<dbReference type="SUPFAM" id="SSF56112">
    <property type="entry name" value="Protein kinase-like (PK-like)"/>
    <property type="match status" value="1"/>
</dbReference>
<dbReference type="InterPro" id="IPR000719">
    <property type="entry name" value="Prot_kinase_dom"/>
</dbReference>
<dbReference type="PROSITE" id="PS50011">
    <property type="entry name" value="PROTEIN_KINASE_DOM"/>
    <property type="match status" value="1"/>
</dbReference>
<evidence type="ECO:0000256" key="1">
    <source>
        <dbReference type="ARBA" id="ARBA00012513"/>
    </source>
</evidence>
<gene>
    <name evidence="11" type="ORF">CPB84DRAFT_1746754</name>
</gene>
<dbReference type="PROSITE" id="PS00107">
    <property type="entry name" value="PROTEIN_KINASE_ATP"/>
    <property type="match status" value="1"/>
</dbReference>
<comment type="catalytic activity">
    <reaction evidence="8">
        <text>L-seryl-[protein] + ATP = O-phospho-L-seryl-[protein] + ADP + H(+)</text>
        <dbReference type="Rhea" id="RHEA:17989"/>
        <dbReference type="Rhea" id="RHEA-COMP:9863"/>
        <dbReference type="Rhea" id="RHEA-COMP:11604"/>
        <dbReference type="ChEBI" id="CHEBI:15378"/>
        <dbReference type="ChEBI" id="CHEBI:29999"/>
        <dbReference type="ChEBI" id="CHEBI:30616"/>
        <dbReference type="ChEBI" id="CHEBI:83421"/>
        <dbReference type="ChEBI" id="CHEBI:456216"/>
        <dbReference type="EC" id="2.7.11.1"/>
    </reaction>
</comment>
<keyword evidence="12" id="KW-1185">Reference proteome</keyword>
<evidence type="ECO:0000259" key="10">
    <source>
        <dbReference type="PROSITE" id="PS50011"/>
    </source>
</evidence>
<evidence type="ECO:0000313" key="12">
    <source>
        <dbReference type="Proteomes" id="UP000724874"/>
    </source>
</evidence>
<dbReference type="GO" id="GO:0000245">
    <property type="term" value="P:spliceosomal complex assembly"/>
    <property type="evidence" value="ECO:0007669"/>
    <property type="project" value="TreeGrafter"/>
</dbReference>
<evidence type="ECO:0000256" key="9">
    <source>
        <dbReference type="PROSITE-ProRule" id="PRU10141"/>
    </source>
</evidence>
<dbReference type="Proteomes" id="UP000724874">
    <property type="component" value="Unassembled WGS sequence"/>
</dbReference>
<feature type="binding site" evidence="9">
    <location>
        <position position="161"/>
    </location>
    <ligand>
        <name>ATP</name>
        <dbReference type="ChEBI" id="CHEBI:30616"/>
    </ligand>
</feature>
<keyword evidence="5 11" id="KW-0418">Kinase</keyword>
<dbReference type="EC" id="2.7.11.1" evidence="1"/>
<protein>
    <recommendedName>
        <fullName evidence="1">non-specific serine/threonine protein kinase</fullName>
        <ecNumber evidence="1">2.7.11.1</ecNumber>
    </recommendedName>
</protein>
<evidence type="ECO:0000256" key="6">
    <source>
        <dbReference type="ARBA" id="ARBA00022840"/>
    </source>
</evidence>
<dbReference type="InterPro" id="IPR017441">
    <property type="entry name" value="Protein_kinase_ATP_BS"/>
</dbReference>
<dbReference type="Gene3D" id="3.30.200.20">
    <property type="entry name" value="Phosphorylase Kinase, domain 1"/>
    <property type="match status" value="1"/>
</dbReference>
<dbReference type="EMBL" id="JADNYJ010000037">
    <property type="protein sequence ID" value="KAF8902262.1"/>
    <property type="molecule type" value="Genomic_DNA"/>
</dbReference>
<dbReference type="InterPro" id="IPR011009">
    <property type="entry name" value="Kinase-like_dom_sf"/>
</dbReference>
<proteinExistence type="predicted"/>
<dbReference type="GO" id="GO:0005524">
    <property type="term" value="F:ATP binding"/>
    <property type="evidence" value="ECO:0007669"/>
    <property type="project" value="UniProtKB-UniRule"/>
</dbReference>
<dbReference type="Gene3D" id="1.10.510.10">
    <property type="entry name" value="Transferase(Phosphotransferase) domain 1"/>
    <property type="match status" value="1"/>
</dbReference>
<evidence type="ECO:0000313" key="11">
    <source>
        <dbReference type="EMBL" id="KAF8902262.1"/>
    </source>
</evidence>
<dbReference type="InterPro" id="IPR051334">
    <property type="entry name" value="SRPK"/>
</dbReference>
<keyword evidence="4 9" id="KW-0547">Nucleotide-binding</keyword>
<name>A0A9P5NPU5_GYMJU</name>
<comment type="catalytic activity">
    <reaction evidence="7">
        <text>L-threonyl-[protein] + ATP = O-phospho-L-threonyl-[protein] + ADP + H(+)</text>
        <dbReference type="Rhea" id="RHEA:46608"/>
        <dbReference type="Rhea" id="RHEA-COMP:11060"/>
        <dbReference type="Rhea" id="RHEA-COMP:11605"/>
        <dbReference type="ChEBI" id="CHEBI:15378"/>
        <dbReference type="ChEBI" id="CHEBI:30013"/>
        <dbReference type="ChEBI" id="CHEBI:30616"/>
        <dbReference type="ChEBI" id="CHEBI:61977"/>
        <dbReference type="ChEBI" id="CHEBI:456216"/>
        <dbReference type="EC" id="2.7.11.1"/>
    </reaction>
</comment>
<dbReference type="GO" id="GO:0005737">
    <property type="term" value="C:cytoplasm"/>
    <property type="evidence" value="ECO:0007669"/>
    <property type="project" value="TreeGrafter"/>
</dbReference>
<evidence type="ECO:0000256" key="7">
    <source>
        <dbReference type="ARBA" id="ARBA00047899"/>
    </source>
</evidence>
<sequence length="525" mass="58750">MLGYTFVLRYIKVNGNGGRLFSRWHPCSPPTFPQSHLWRSLAQTTVLQPVQNRPLVIALISKKFVAKADSFTLKTGRSHCDRWTGSQRATRKWQWGHGSSRPMDYPGTESILCYCKGGFHPVHLGDIFHDRYLVINKLGYGAYGTVWLAEDLSLKRFAALKVLSASASSSSELDVVLHLMNQQESNPLSEGAKYIVRFLDTFDVEGPNGTHHCIVTELLGPSLGCHEIEDIHDDGPPSPAYTKRIVAQIARGVAYLHKCGVVHGGTFISQFSIVLPNITVFFSDLHTGNILLCNPAMEQWSLQDFEYYYGKPHKLPPSPDSDSDILASSPIGLPQYLIPTPEPTPLLELCLSSSESVHVKICDFSESFLTTTHTKTHLHIPTIYAAPEILFPEPPTPIGPPTDMWALAVLMHMVLSYNSTLFSSYDGIAKEVIREMVLAIGKLPSKWWNRWLERSEYFTEDGAFIGDKELSSLASGEFLKVHSMSEEELEALESLIRKMVCYEAKDRISAEEVVRLIPAQWMNGL</sequence>
<reference evidence="11" key="1">
    <citation type="submission" date="2020-11" db="EMBL/GenBank/DDBJ databases">
        <authorList>
            <consortium name="DOE Joint Genome Institute"/>
            <person name="Ahrendt S."/>
            <person name="Riley R."/>
            <person name="Andreopoulos W."/>
            <person name="LaButti K."/>
            <person name="Pangilinan J."/>
            <person name="Ruiz-duenas F.J."/>
            <person name="Barrasa J.M."/>
            <person name="Sanchez-Garcia M."/>
            <person name="Camarero S."/>
            <person name="Miyauchi S."/>
            <person name="Serrano A."/>
            <person name="Linde D."/>
            <person name="Babiker R."/>
            <person name="Drula E."/>
            <person name="Ayuso-Fernandez I."/>
            <person name="Pacheco R."/>
            <person name="Padilla G."/>
            <person name="Ferreira P."/>
            <person name="Barriuso J."/>
            <person name="Kellner H."/>
            <person name="Castanera R."/>
            <person name="Alfaro M."/>
            <person name="Ramirez L."/>
            <person name="Pisabarro A.G."/>
            <person name="Kuo A."/>
            <person name="Tritt A."/>
            <person name="Lipzen A."/>
            <person name="He G."/>
            <person name="Yan M."/>
            <person name="Ng V."/>
            <person name="Cullen D."/>
            <person name="Martin F."/>
            <person name="Rosso M.-N."/>
            <person name="Henrissat B."/>
            <person name="Hibbett D."/>
            <person name="Martinez A.T."/>
            <person name="Grigoriev I.V."/>
        </authorList>
    </citation>
    <scope>NUCLEOTIDE SEQUENCE</scope>
    <source>
        <strain evidence="11">AH 44721</strain>
    </source>
</reference>
<feature type="domain" description="Protein kinase" evidence="10">
    <location>
        <begin position="132"/>
        <end position="522"/>
    </location>
</feature>
<evidence type="ECO:0000256" key="2">
    <source>
        <dbReference type="ARBA" id="ARBA00022527"/>
    </source>
</evidence>
<dbReference type="GO" id="GO:0004674">
    <property type="term" value="F:protein serine/threonine kinase activity"/>
    <property type="evidence" value="ECO:0007669"/>
    <property type="project" value="UniProtKB-KW"/>
</dbReference>
<evidence type="ECO:0000256" key="4">
    <source>
        <dbReference type="ARBA" id="ARBA00022741"/>
    </source>
</evidence>
<dbReference type="PANTHER" id="PTHR47634:SF9">
    <property type="entry name" value="PROTEIN KINASE DOMAIN-CONTAINING PROTEIN-RELATED"/>
    <property type="match status" value="1"/>
</dbReference>
<keyword evidence="3" id="KW-0808">Transferase</keyword>
<dbReference type="GO" id="GO:0050684">
    <property type="term" value="P:regulation of mRNA processing"/>
    <property type="evidence" value="ECO:0007669"/>
    <property type="project" value="TreeGrafter"/>
</dbReference>
<evidence type="ECO:0000256" key="5">
    <source>
        <dbReference type="ARBA" id="ARBA00022777"/>
    </source>
</evidence>
<dbReference type="AlphaFoldDB" id="A0A9P5NPU5"/>
<keyword evidence="2" id="KW-0723">Serine/threonine-protein kinase</keyword>
<evidence type="ECO:0000256" key="8">
    <source>
        <dbReference type="ARBA" id="ARBA00048679"/>
    </source>
</evidence>
<dbReference type="PANTHER" id="PTHR47634">
    <property type="entry name" value="PROTEIN KINASE DOMAIN-CONTAINING PROTEIN-RELATED"/>
    <property type="match status" value="1"/>
</dbReference>
<dbReference type="OrthoDB" id="5979581at2759"/>